<evidence type="ECO:0000256" key="1">
    <source>
        <dbReference type="SAM" id="SignalP"/>
    </source>
</evidence>
<dbReference type="WBParaSite" id="PDA_v2.g16714.t1">
    <property type="protein sequence ID" value="PDA_v2.g16714.t1"/>
    <property type="gene ID" value="PDA_v2.g16714"/>
</dbReference>
<feature type="chain" id="PRO_5036700328" evidence="1">
    <location>
        <begin position="20"/>
        <end position="90"/>
    </location>
</feature>
<reference evidence="3" key="1">
    <citation type="submission" date="2022-11" db="UniProtKB">
        <authorList>
            <consortium name="WormBaseParasite"/>
        </authorList>
    </citation>
    <scope>IDENTIFICATION</scope>
</reference>
<accession>A0A914PLI1</accession>
<protein>
    <submittedName>
        <fullName evidence="3">Uncharacterized protein</fullName>
    </submittedName>
</protein>
<keyword evidence="2" id="KW-1185">Reference proteome</keyword>
<dbReference type="Proteomes" id="UP000887578">
    <property type="component" value="Unplaced"/>
</dbReference>
<evidence type="ECO:0000313" key="2">
    <source>
        <dbReference type="Proteomes" id="UP000887578"/>
    </source>
</evidence>
<feature type="signal peptide" evidence="1">
    <location>
        <begin position="1"/>
        <end position="19"/>
    </location>
</feature>
<dbReference type="AlphaFoldDB" id="A0A914PLI1"/>
<evidence type="ECO:0000313" key="3">
    <source>
        <dbReference type="WBParaSite" id="PDA_v2.g16714.t1"/>
    </source>
</evidence>
<proteinExistence type="predicted"/>
<keyword evidence="1" id="KW-0732">Signal</keyword>
<organism evidence="2 3">
    <name type="scientific">Panagrolaimus davidi</name>
    <dbReference type="NCBI Taxonomy" id="227884"/>
    <lineage>
        <taxon>Eukaryota</taxon>
        <taxon>Metazoa</taxon>
        <taxon>Ecdysozoa</taxon>
        <taxon>Nematoda</taxon>
        <taxon>Chromadorea</taxon>
        <taxon>Rhabditida</taxon>
        <taxon>Tylenchina</taxon>
        <taxon>Panagrolaimomorpha</taxon>
        <taxon>Panagrolaimoidea</taxon>
        <taxon>Panagrolaimidae</taxon>
        <taxon>Panagrolaimus</taxon>
    </lineage>
</organism>
<sequence length="90" mass="10518">MHFYFVFITLLLLLSSTLSEVISSSEDLILAENIADESSFLLETNRTWIPCSDFQICTERDRISWKNKRTVFEFLQQAKYASEIGLFVEK</sequence>
<name>A0A914PLI1_9BILA</name>